<keyword evidence="14" id="KW-0175">Coiled coil</keyword>
<dbReference type="Pfam" id="PF00672">
    <property type="entry name" value="HAMP"/>
    <property type="match status" value="1"/>
</dbReference>
<name>A0A7V3KMG4_UNCW3</name>
<dbReference type="EMBL" id="DTGD01000012">
    <property type="protein sequence ID" value="HGB35340.1"/>
    <property type="molecule type" value="Genomic_DNA"/>
</dbReference>
<dbReference type="SUPFAM" id="SSF47384">
    <property type="entry name" value="Homodimeric domain of signal transducing histidine kinase"/>
    <property type="match status" value="1"/>
</dbReference>
<dbReference type="SMART" id="SM00388">
    <property type="entry name" value="HisKA"/>
    <property type="match status" value="1"/>
</dbReference>
<dbReference type="GO" id="GO:0005524">
    <property type="term" value="F:ATP binding"/>
    <property type="evidence" value="ECO:0007669"/>
    <property type="project" value="UniProtKB-KW"/>
</dbReference>
<evidence type="ECO:0000256" key="15">
    <source>
        <dbReference type="SAM" id="Phobius"/>
    </source>
</evidence>
<evidence type="ECO:0000256" key="9">
    <source>
        <dbReference type="ARBA" id="ARBA00022777"/>
    </source>
</evidence>
<dbReference type="InterPro" id="IPR003660">
    <property type="entry name" value="HAMP_dom"/>
</dbReference>
<dbReference type="PROSITE" id="PS50885">
    <property type="entry name" value="HAMP"/>
    <property type="match status" value="1"/>
</dbReference>
<feature type="domain" description="Histidine kinase" evidence="16">
    <location>
        <begin position="314"/>
        <end position="484"/>
    </location>
</feature>
<evidence type="ECO:0000256" key="10">
    <source>
        <dbReference type="ARBA" id="ARBA00022840"/>
    </source>
</evidence>
<keyword evidence="7 15" id="KW-0812">Transmembrane</keyword>
<evidence type="ECO:0000256" key="7">
    <source>
        <dbReference type="ARBA" id="ARBA00022692"/>
    </source>
</evidence>
<evidence type="ECO:0000256" key="6">
    <source>
        <dbReference type="ARBA" id="ARBA00022679"/>
    </source>
</evidence>
<keyword evidence="12" id="KW-0902">Two-component regulatory system</keyword>
<dbReference type="PANTHER" id="PTHR45528">
    <property type="entry name" value="SENSOR HISTIDINE KINASE CPXA"/>
    <property type="match status" value="1"/>
</dbReference>
<evidence type="ECO:0000256" key="5">
    <source>
        <dbReference type="ARBA" id="ARBA00022553"/>
    </source>
</evidence>
<evidence type="ECO:0000256" key="12">
    <source>
        <dbReference type="ARBA" id="ARBA00023012"/>
    </source>
</evidence>
<comment type="catalytic activity">
    <reaction evidence="1">
        <text>ATP + protein L-histidine = ADP + protein N-phospho-L-histidine.</text>
        <dbReference type="EC" id="2.7.13.3"/>
    </reaction>
</comment>
<organism evidence="18">
    <name type="scientific">candidate division WOR-3 bacterium</name>
    <dbReference type="NCBI Taxonomy" id="2052148"/>
    <lineage>
        <taxon>Bacteria</taxon>
        <taxon>Bacteria division WOR-3</taxon>
    </lineage>
</organism>
<keyword evidence="13 15" id="KW-0472">Membrane</keyword>
<dbReference type="PROSITE" id="PS50109">
    <property type="entry name" value="HIS_KIN"/>
    <property type="match status" value="1"/>
</dbReference>
<sequence>MKRKLVVGLGLVLFIFVISAMVVLKNLDNIVVNHRLINEQDIIIGKYNEMLFQMKGAQAELYRHQAGYTRNIDDLVDYIAAFDENMELLSRQYSSHLDDIACMQCHEKIKERLSLLRGIFTEIKRQIKDYKRDVSILITTNDSRQIKTLEDAATKRGNAITELLGTVRHAADKMREEIKNKRNILIGQSRSIIFFTISFTIVFSIIIFIAVIKGISAPINSLIKGIQRIASGDFSHRVDVHTKDEIGFMAEAFNNMVEKLNSTMEEKDTLLRKLREFNEELEKKVKDATEELRLTHENMVRAETLAAIGTLSAGVSHEISTPLNTILGYTQLVASELNDDSPIKKDLQIIEQEVVRCKRIVQGLLDFARSPRYEEKLTDMNRILNETLTLLDYQPSMKRIVIKKDMESNINQVEADQLQLKQVFINIILNAVQAMPEGGELKITTRNINNGIEVAISDTGIGIPEAERKKYSNPFTQQKEMAQV</sequence>
<comment type="subcellular location">
    <subcellularLocation>
        <location evidence="2">Cell membrane</location>
        <topology evidence="2">Multi-pass membrane protein</topology>
    </subcellularLocation>
</comment>
<gene>
    <name evidence="18" type="ORF">ENV38_00320</name>
</gene>
<accession>A0A7V3KMG4</accession>
<evidence type="ECO:0000259" key="16">
    <source>
        <dbReference type="PROSITE" id="PS50109"/>
    </source>
</evidence>
<evidence type="ECO:0000256" key="13">
    <source>
        <dbReference type="ARBA" id="ARBA00023136"/>
    </source>
</evidence>
<proteinExistence type="predicted"/>
<dbReference type="SUPFAM" id="SSF158472">
    <property type="entry name" value="HAMP domain-like"/>
    <property type="match status" value="1"/>
</dbReference>
<dbReference type="Gene3D" id="6.10.340.10">
    <property type="match status" value="1"/>
</dbReference>
<dbReference type="CDD" id="cd00082">
    <property type="entry name" value="HisKA"/>
    <property type="match status" value="1"/>
</dbReference>
<dbReference type="SMART" id="SM00304">
    <property type="entry name" value="HAMP"/>
    <property type="match status" value="1"/>
</dbReference>
<evidence type="ECO:0000256" key="4">
    <source>
        <dbReference type="ARBA" id="ARBA00022475"/>
    </source>
</evidence>
<evidence type="ECO:0000256" key="14">
    <source>
        <dbReference type="SAM" id="Coils"/>
    </source>
</evidence>
<dbReference type="Gene3D" id="1.10.287.130">
    <property type="match status" value="1"/>
</dbReference>
<dbReference type="GO" id="GO:0005886">
    <property type="term" value="C:plasma membrane"/>
    <property type="evidence" value="ECO:0007669"/>
    <property type="project" value="UniProtKB-SubCell"/>
</dbReference>
<dbReference type="GO" id="GO:0000155">
    <property type="term" value="F:phosphorelay sensor kinase activity"/>
    <property type="evidence" value="ECO:0007669"/>
    <property type="project" value="InterPro"/>
</dbReference>
<dbReference type="Pfam" id="PF00512">
    <property type="entry name" value="HisKA"/>
    <property type="match status" value="1"/>
</dbReference>
<keyword evidence="5" id="KW-0597">Phosphoprotein</keyword>
<dbReference type="EC" id="2.7.13.3" evidence="3"/>
<comment type="caution">
    <text evidence="18">The sequence shown here is derived from an EMBL/GenBank/DDBJ whole genome shotgun (WGS) entry which is preliminary data.</text>
</comment>
<keyword evidence="10" id="KW-0067">ATP-binding</keyword>
<feature type="domain" description="HAMP" evidence="17">
    <location>
        <begin position="213"/>
        <end position="265"/>
    </location>
</feature>
<dbReference type="InterPro" id="IPR050398">
    <property type="entry name" value="HssS/ArlS-like"/>
</dbReference>
<dbReference type="SUPFAM" id="SSF55874">
    <property type="entry name" value="ATPase domain of HSP90 chaperone/DNA topoisomerase II/histidine kinase"/>
    <property type="match status" value="1"/>
</dbReference>
<dbReference type="AlphaFoldDB" id="A0A7V3KMG4"/>
<dbReference type="InterPro" id="IPR036890">
    <property type="entry name" value="HATPase_C_sf"/>
</dbReference>
<evidence type="ECO:0000256" key="3">
    <source>
        <dbReference type="ARBA" id="ARBA00012438"/>
    </source>
</evidence>
<evidence type="ECO:0000256" key="2">
    <source>
        <dbReference type="ARBA" id="ARBA00004651"/>
    </source>
</evidence>
<feature type="transmembrane region" description="Helical" evidence="15">
    <location>
        <begin position="192"/>
        <end position="212"/>
    </location>
</feature>
<feature type="coiled-coil region" evidence="14">
    <location>
        <begin position="260"/>
        <end position="298"/>
    </location>
</feature>
<protein>
    <recommendedName>
        <fullName evidence="3">histidine kinase</fullName>
        <ecNumber evidence="3">2.7.13.3</ecNumber>
    </recommendedName>
</protein>
<dbReference type="InterPro" id="IPR003594">
    <property type="entry name" value="HATPase_dom"/>
</dbReference>
<dbReference type="Pfam" id="PF02518">
    <property type="entry name" value="HATPase_c"/>
    <property type="match status" value="1"/>
</dbReference>
<dbReference type="SUPFAM" id="SSF58100">
    <property type="entry name" value="Bacterial hemolysins"/>
    <property type="match status" value="1"/>
</dbReference>
<keyword evidence="4" id="KW-1003">Cell membrane</keyword>
<evidence type="ECO:0000256" key="1">
    <source>
        <dbReference type="ARBA" id="ARBA00000085"/>
    </source>
</evidence>
<dbReference type="InterPro" id="IPR005467">
    <property type="entry name" value="His_kinase_dom"/>
</dbReference>
<reference evidence="18" key="1">
    <citation type="journal article" date="2020" name="mSystems">
        <title>Genome- and Community-Level Interaction Insights into Carbon Utilization and Element Cycling Functions of Hydrothermarchaeota in Hydrothermal Sediment.</title>
        <authorList>
            <person name="Zhou Z."/>
            <person name="Liu Y."/>
            <person name="Xu W."/>
            <person name="Pan J."/>
            <person name="Luo Z.H."/>
            <person name="Li M."/>
        </authorList>
    </citation>
    <scope>NUCLEOTIDE SEQUENCE [LARGE SCALE GENOMIC DNA]</scope>
    <source>
        <strain evidence="18">SpSt-754</strain>
    </source>
</reference>
<keyword evidence="8" id="KW-0547">Nucleotide-binding</keyword>
<evidence type="ECO:0000256" key="8">
    <source>
        <dbReference type="ARBA" id="ARBA00022741"/>
    </source>
</evidence>
<dbReference type="InterPro" id="IPR036097">
    <property type="entry name" value="HisK_dim/P_sf"/>
</dbReference>
<evidence type="ECO:0000313" key="18">
    <source>
        <dbReference type="EMBL" id="HGB35340.1"/>
    </source>
</evidence>
<dbReference type="CDD" id="cd06225">
    <property type="entry name" value="HAMP"/>
    <property type="match status" value="1"/>
</dbReference>
<evidence type="ECO:0000259" key="17">
    <source>
        <dbReference type="PROSITE" id="PS50885"/>
    </source>
</evidence>
<keyword evidence="6" id="KW-0808">Transferase</keyword>
<keyword evidence="11 15" id="KW-1133">Transmembrane helix</keyword>
<dbReference type="PANTHER" id="PTHR45528:SF1">
    <property type="entry name" value="SENSOR HISTIDINE KINASE CPXA"/>
    <property type="match status" value="1"/>
</dbReference>
<keyword evidence="9" id="KW-0418">Kinase</keyword>
<dbReference type="InterPro" id="IPR003661">
    <property type="entry name" value="HisK_dim/P_dom"/>
</dbReference>
<evidence type="ECO:0000256" key="11">
    <source>
        <dbReference type="ARBA" id="ARBA00022989"/>
    </source>
</evidence>
<dbReference type="Gene3D" id="3.30.565.10">
    <property type="entry name" value="Histidine kinase-like ATPase, C-terminal domain"/>
    <property type="match status" value="1"/>
</dbReference>